<dbReference type="PANTHER" id="PTHR11210">
    <property type="entry name" value="RING BOX"/>
    <property type="match status" value="1"/>
</dbReference>
<dbReference type="InterPro" id="IPR024766">
    <property type="entry name" value="Znf_RING_H2"/>
</dbReference>
<evidence type="ECO:0000256" key="4">
    <source>
        <dbReference type="ARBA" id="ARBA00022723"/>
    </source>
</evidence>
<reference evidence="11" key="1">
    <citation type="submission" date="2018-10" db="EMBL/GenBank/DDBJ databases">
        <title>Hidden diversity of soil giant viruses.</title>
        <authorList>
            <person name="Schulz F."/>
            <person name="Alteio L."/>
            <person name="Goudeau D."/>
            <person name="Ryan E.M."/>
            <person name="Malmstrom R.R."/>
            <person name="Blanchard J."/>
            <person name="Woyke T."/>
        </authorList>
    </citation>
    <scope>NUCLEOTIDE SEQUENCE</scope>
    <source>
        <strain evidence="11">EDV1</strain>
    </source>
</reference>
<evidence type="ECO:0000256" key="2">
    <source>
        <dbReference type="ARBA" id="ARBA00004906"/>
    </source>
</evidence>
<dbReference type="Gene3D" id="3.30.40.10">
    <property type="entry name" value="Zinc/RING finger domain, C3HC4 (zinc finger)"/>
    <property type="match status" value="1"/>
</dbReference>
<dbReference type="GO" id="GO:0008270">
    <property type="term" value="F:zinc ion binding"/>
    <property type="evidence" value="ECO:0007669"/>
    <property type="project" value="UniProtKB-KW"/>
</dbReference>
<dbReference type="SUPFAM" id="SSF57850">
    <property type="entry name" value="RING/U-box"/>
    <property type="match status" value="1"/>
</dbReference>
<feature type="compositionally biased region" description="Low complexity" evidence="9">
    <location>
        <begin position="1"/>
        <end position="14"/>
    </location>
</feature>
<gene>
    <name evidence="11" type="ORF">Edafosvirus33_8</name>
</gene>
<proteinExistence type="predicted"/>
<protein>
    <submittedName>
        <fullName evidence="11">RING-H2 zinc finger</fullName>
    </submittedName>
</protein>
<evidence type="ECO:0000256" key="7">
    <source>
        <dbReference type="ARBA" id="ARBA00022833"/>
    </source>
</evidence>
<evidence type="ECO:0000256" key="1">
    <source>
        <dbReference type="ARBA" id="ARBA00004496"/>
    </source>
</evidence>
<dbReference type="EMBL" id="MK072098">
    <property type="protein sequence ID" value="AYV78788.1"/>
    <property type="molecule type" value="Genomic_DNA"/>
</dbReference>
<evidence type="ECO:0000256" key="6">
    <source>
        <dbReference type="ARBA" id="ARBA00022786"/>
    </source>
</evidence>
<feature type="region of interest" description="Disordered" evidence="9">
    <location>
        <begin position="1"/>
        <end position="21"/>
    </location>
</feature>
<sequence>MSTPETTNTTKPNEILPTGPPADLDVKLTIKQLDIMAHWDFKATDITENKCTLCRRELMAPTREDMDKGRLRCEISLGKCAHAFHTDCIQSYIKKNASCPIDRTPWNLDRVLDSNYTWKKITRDKKKPVATNKLYNAPLPPAPAGTYAGAPPGPLYPAGFSKQVQPILQQLPNLAPAPKPAKQGKYAPLGGISTKKAVPLPPNNSNIVNKFLQNLNNKKPAI</sequence>
<keyword evidence="3" id="KW-0963">Cytoplasm</keyword>
<dbReference type="InterPro" id="IPR001841">
    <property type="entry name" value="Znf_RING"/>
</dbReference>
<accession>A0A3G4ZV58</accession>
<organism evidence="11">
    <name type="scientific">Edafosvirus sp</name>
    <dbReference type="NCBI Taxonomy" id="2487765"/>
    <lineage>
        <taxon>Viruses</taxon>
        <taxon>Varidnaviria</taxon>
        <taxon>Bamfordvirae</taxon>
        <taxon>Nucleocytoviricota</taxon>
        <taxon>Megaviricetes</taxon>
        <taxon>Imitervirales</taxon>
        <taxon>Mimiviridae</taxon>
        <taxon>Klosneuvirinae</taxon>
    </lineage>
</organism>
<evidence type="ECO:0000256" key="9">
    <source>
        <dbReference type="SAM" id="MobiDB-lite"/>
    </source>
</evidence>
<evidence type="ECO:0000313" key="11">
    <source>
        <dbReference type="EMBL" id="AYV78788.1"/>
    </source>
</evidence>
<comment type="pathway">
    <text evidence="2">Protein modification; protein ubiquitination.</text>
</comment>
<keyword evidence="6" id="KW-0833">Ubl conjugation pathway</keyword>
<evidence type="ECO:0000256" key="5">
    <source>
        <dbReference type="ARBA" id="ARBA00022771"/>
    </source>
</evidence>
<dbReference type="PROSITE" id="PS50089">
    <property type="entry name" value="ZF_RING_2"/>
    <property type="match status" value="1"/>
</dbReference>
<dbReference type="InterPro" id="IPR013083">
    <property type="entry name" value="Znf_RING/FYVE/PHD"/>
</dbReference>
<comment type="subcellular location">
    <subcellularLocation>
        <location evidence="1">Cytoplasm</location>
    </subcellularLocation>
</comment>
<dbReference type="Pfam" id="PF12678">
    <property type="entry name" value="zf-rbx1"/>
    <property type="match status" value="1"/>
</dbReference>
<feature type="domain" description="RING-type" evidence="10">
    <location>
        <begin position="51"/>
        <end position="103"/>
    </location>
</feature>
<evidence type="ECO:0000259" key="10">
    <source>
        <dbReference type="PROSITE" id="PS50089"/>
    </source>
</evidence>
<keyword evidence="7" id="KW-0862">Zinc</keyword>
<name>A0A3G4ZV58_9VIRU</name>
<evidence type="ECO:0000256" key="3">
    <source>
        <dbReference type="ARBA" id="ARBA00022490"/>
    </source>
</evidence>
<evidence type="ECO:0000256" key="8">
    <source>
        <dbReference type="PROSITE-ProRule" id="PRU00175"/>
    </source>
</evidence>
<dbReference type="InterPro" id="IPR051031">
    <property type="entry name" value="RING-box_E3_Ubiquitin_Ligase"/>
</dbReference>
<keyword evidence="5 8" id="KW-0863">Zinc-finger</keyword>
<keyword evidence="4" id="KW-0479">Metal-binding</keyword>